<evidence type="ECO:0000256" key="2">
    <source>
        <dbReference type="SAM" id="MobiDB-lite"/>
    </source>
</evidence>
<accession>A0A1I7SZX8</accession>
<dbReference type="Proteomes" id="UP000095282">
    <property type="component" value="Unplaced"/>
</dbReference>
<dbReference type="GO" id="GO:0005096">
    <property type="term" value="F:GTPase activator activity"/>
    <property type="evidence" value="ECO:0007669"/>
    <property type="project" value="TreeGrafter"/>
</dbReference>
<dbReference type="SMART" id="SM00224">
    <property type="entry name" value="GGL"/>
    <property type="match status" value="1"/>
</dbReference>
<keyword evidence="6" id="KW-1185">Reference proteome</keyword>
<dbReference type="PROSITE" id="PS50058">
    <property type="entry name" value="G_PROTEIN_GAMMA"/>
    <property type="match status" value="1"/>
</dbReference>
<dbReference type="STRING" id="1561998.A0A1I7SZX8"/>
<dbReference type="InterPro" id="IPR000591">
    <property type="entry name" value="DEP_dom"/>
</dbReference>
<dbReference type="CDD" id="cd08705">
    <property type="entry name" value="RGS_R7-like"/>
    <property type="match status" value="1"/>
</dbReference>
<dbReference type="Gene3D" id="1.10.167.10">
    <property type="entry name" value="Regulator of G-protein Signalling 4, domain 2"/>
    <property type="match status" value="1"/>
</dbReference>
<dbReference type="PANTHER" id="PTHR45746:SF6">
    <property type="entry name" value="LP21163P"/>
    <property type="match status" value="1"/>
</dbReference>
<dbReference type="GO" id="GO:0007186">
    <property type="term" value="P:G protein-coupled receptor signaling pathway"/>
    <property type="evidence" value="ECO:0007669"/>
    <property type="project" value="InterPro"/>
</dbReference>
<dbReference type="GO" id="GO:0008277">
    <property type="term" value="P:regulation of G protein-coupled receptor signaling pathway"/>
    <property type="evidence" value="ECO:0007669"/>
    <property type="project" value="InterPro"/>
</dbReference>
<organism evidence="6 7">
    <name type="scientific">Caenorhabditis tropicalis</name>
    <dbReference type="NCBI Taxonomy" id="1561998"/>
    <lineage>
        <taxon>Eukaryota</taxon>
        <taxon>Metazoa</taxon>
        <taxon>Ecdysozoa</taxon>
        <taxon>Nematoda</taxon>
        <taxon>Chromadorea</taxon>
        <taxon>Rhabditida</taxon>
        <taxon>Rhabditina</taxon>
        <taxon>Rhabditomorpha</taxon>
        <taxon>Rhabditoidea</taxon>
        <taxon>Rhabditidae</taxon>
        <taxon>Peloderinae</taxon>
        <taxon>Caenorhabditis</taxon>
    </lineage>
</organism>
<dbReference type="InterPro" id="IPR036305">
    <property type="entry name" value="RGS_sf"/>
</dbReference>
<evidence type="ECO:0000259" key="4">
    <source>
        <dbReference type="PROSITE" id="PS50132"/>
    </source>
</evidence>
<proteinExistence type="predicted"/>
<dbReference type="InterPro" id="IPR040759">
    <property type="entry name" value="RGS_DHEX"/>
</dbReference>
<dbReference type="FunFam" id="1.10.10.10:FF:000162">
    <property type="entry name" value="Regulator of G-protein signaling 6"/>
    <property type="match status" value="1"/>
</dbReference>
<dbReference type="SMART" id="SM00049">
    <property type="entry name" value="DEP"/>
    <property type="match status" value="1"/>
</dbReference>
<dbReference type="Pfam" id="PF18148">
    <property type="entry name" value="RGS_DHEX"/>
    <property type="match status" value="2"/>
</dbReference>
<dbReference type="SUPFAM" id="SSF48097">
    <property type="entry name" value="Regulator of G-protein signaling, RGS"/>
    <property type="match status" value="1"/>
</dbReference>
<sequence length="750" mass="86579">MALPRLRVNASNEERLVHPNHMVYRKMEMLVNQMLDAEAGVPIKTVKSFLSKVPSVFTGQDLIGWIMKNLDMTDLSDALHLAHLIASHGYLFQIDDHVLTVKNDGTFYRFQTPYFWPSNCWDPENTDYAVYLCKRTMQNKAHLELEDFEAENLAKLQKMFSRKWEFVFMQAEAQYKKKLNRNSGEKKNAKKDGGEDGCECGIEAPRRANPSKLEKSTGVQESEIMIMKTLKKGRSIWIEEESKRGAVLCWIRCEKIGRRSSFHPFFSLRLRLILIPLDHLIVFIRLIRHCFSLYIHSLKMDKLGKILSIFSRKSAADKQKEKEQKKKKKESTAEEEEKTLRVDKKRDRQERQILDSQERAFWDVHRPVPGCVNTTEVDFRKLSRSGRPKYSSGGHAALAASTSGIGCTQYSQSVAAAHASLPSTSNGSATSPRKTSRSHQHRVAANLHQRLLRRRAHQRQRLRLHQRQRLQTSNAGSFRNNYYARPGLRRCTQVQDTLKLEIVQLNSRLSKNVLRTSKVVENYLAYYEQRRVFDPLLTPPGSTADPFQSQPNPWINDTVDFWQHDKITGDIQTRRLKLWEDSFEELLADSLGRETLQKFLDKEYSGENLRFWWEVQKLRKCSSRMVPVMVTEIYNEFIDTNAATSPVNVDCKVMEVTEDNLKNPNRWSFDEAADHIYCLMKNDSYQRFLRSEIYKDLVAQSRKKVNQKGPKGFLTGNLPSFSNAVRTNLHVGQQGTSCSPTSNAPSSDKS</sequence>
<dbReference type="InterPro" id="IPR044926">
    <property type="entry name" value="RGS_subdomain_2"/>
</dbReference>
<dbReference type="AlphaFoldDB" id="A0A1I7SZX8"/>
<dbReference type="InterPro" id="IPR036390">
    <property type="entry name" value="WH_DNA-bd_sf"/>
</dbReference>
<dbReference type="SMART" id="SM01224">
    <property type="entry name" value="G_gamma"/>
    <property type="match status" value="1"/>
</dbReference>
<dbReference type="WBParaSite" id="Csp11.Scaffold417.g1115.t2">
    <property type="protein sequence ID" value="Csp11.Scaffold417.g1115.t2"/>
    <property type="gene ID" value="Csp11.Scaffold417.g1115"/>
</dbReference>
<protein>
    <submittedName>
        <fullName evidence="7">DEP domain-containing protein</fullName>
    </submittedName>
</protein>
<dbReference type="GO" id="GO:0005737">
    <property type="term" value="C:cytoplasm"/>
    <property type="evidence" value="ECO:0007669"/>
    <property type="project" value="TreeGrafter"/>
</dbReference>
<evidence type="ECO:0000313" key="7">
    <source>
        <dbReference type="WBParaSite" id="Csp11.Scaffold417.g1115.t2"/>
    </source>
</evidence>
<dbReference type="Gene3D" id="1.10.10.10">
    <property type="entry name" value="Winged helix-like DNA-binding domain superfamily/Winged helix DNA-binding domain"/>
    <property type="match status" value="1"/>
</dbReference>
<feature type="domain" description="DEP" evidence="5">
    <location>
        <begin position="37"/>
        <end position="112"/>
    </location>
</feature>
<dbReference type="InterPro" id="IPR034483">
    <property type="entry name" value="RGS_Egl-10"/>
</dbReference>
<name>A0A1I7SZX8_9PELO</name>
<dbReference type="SUPFAM" id="SSF48670">
    <property type="entry name" value="Transducin (heterotrimeric G protein), gamma chain"/>
    <property type="match status" value="1"/>
</dbReference>
<dbReference type="Gene3D" id="1.10.1240.60">
    <property type="match status" value="2"/>
</dbReference>
<evidence type="ECO:0000313" key="6">
    <source>
        <dbReference type="Proteomes" id="UP000095282"/>
    </source>
</evidence>
<dbReference type="InterPro" id="IPR047017">
    <property type="entry name" value="RGS6/7/9/11_DHEX_sf"/>
</dbReference>
<dbReference type="PROSITE" id="PS50132">
    <property type="entry name" value="RGS"/>
    <property type="match status" value="1"/>
</dbReference>
<feature type="compositionally biased region" description="Polar residues" evidence="2">
    <location>
        <begin position="421"/>
        <end position="433"/>
    </location>
</feature>
<dbReference type="InterPro" id="IPR016137">
    <property type="entry name" value="RGS"/>
</dbReference>
<dbReference type="Pfam" id="PF00610">
    <property type="entry name" value="DEP"/>
    <property type="match status" value="1"/>
</dbReference>
<dbReference type="PROSITE" id="PS50186">
    <property type="entry name" value="DEP"/>
    <property type="match status" value="1"/>
</dbReference>
<dbReference type="GO" id="GO:0009968">
    <property type="term" value="P:negative regulation of signal transduction"/>
    <property type="evidence" value="ECO:0007669"/>
    <property type="project" value="UniProtKB-KW"/>
</dbReference>
<dbReference type="Pfam" id="PF00615">
    <property type="entry name" value="RGS"/>
    <property type="match status" value="1"/>
</dbReference>
<reference evidence="7" key="1">
    <citation type="submission" date="2016-11" db="UniProtKB">
        <authorList>
            <consortium name="WormBaseParasite"/>
        </authorList>
    </citation>
    <scope>IDENTIFICATION</scope>
</reference>
<feature type="domain" description="G protein gamma" evidence="3">
    <location>
        <begin position="498"/>
        <end position="551"/>
    </location>
</feature>
<dbReference type="InterPro" id="IPR015898">
    <property type="entry name" value="G-protein_gamma-like_dom"/>
</dbReference>
<dbReference type="GO" id="GO:0043005">
    <property type="term" value="C:neuron projection"/>
    <property type="evidence" value="ECO:0007669"/>
    <property type="project" value="TreeGrafter"/>
</dbReference>
<dbReference type="SMART" id="SM00315">
    <property type="entry name" value="RGS"/>
    <property type="match status" value="1"/>
</dbReference>
<evidence type="ECO:0000259" key="3">
    <source>
        <dbReference type="PROSITE" id="PS50058"/>
    </source>
</evidence>
<dbReference type="PRINTS" id="PR01301">
    <property type="entry name" value="RGSPROTEIN"/>
</dbReference>
<keyword evidence="1" id="KW-0734">Signal transduction inhibitor</keyword>
<dbReference type="InterPro" id="IPR036284">
    <property type="entry name" value="GGL_sf"/>
</dbReference>
<dbReference type="InterPro" id="IPR036388">
    <property type="entry name" value="WH-like_DNA-bd_sf"/>
</dbReference>
<evidence type="ECO:0000259" key="5">
    <source>
        <dbReference type="PROSITE" id="PS50186"/>
    </source>
</evidence>
<dbReference type="PANTHER" id="PTHR45746">
    <property type="entry name" value="LP21163P"/>
    <property type="match status" value="1"/>
</dbReference>
<dbReference type="Pfam" id="PF00631">
    <property type="entry name" value="G-gamma"/>
    <property type="match status" value="1"/>
</dbReference>
<evidence type="ECO:0000256" key="1">
    <source>
        <dbReference type="ARBA" id="ARBA00022700"/>
    </source>
</evidence>
<feature type="compositionally biased region" description="Basic and acidic residues" evidence="2">
    <location>
        <begin position="338"/>
        <end position="350"/>
    </location>
</feature>
<dbReference type="InterPro" id="IPR047016">
    <property type="entry name" value="RGS6/7/9/11"/>
</dbReference>
<feature type="region of interest" description="Disordered" evidence="2">
    <location>
        <begin position="418"/>
        <end position="443"/>
    </location>
</feature>
<feature type="domain" description="RGS" evidence="4">
    <location>
        <begin position="582"/>
        <end position="698"/>
    </location>
</feature>
<dbReference type="SUPFAM" id="SSF46785">
    <property type="entry name" value="Winged helix' DNA-binding domain"/>
    <property type="match status" value="1"/>
</dbReference>
<dbReference type="CDD" id="cd04450">
    <property type="entry name" value="DEP_RGS7-like"/>
    <property type="match status" value="1"/>
</dbReference>
<dbReference type="GO" id="GO:0035556">
    <property type="term" value="P:intracellular signal transduction"/>
    <property type="evidence" value="ECO:0007669"/>
    <property type="project" value="InterPro"/>
</dbReference>
<feature type="region of interest" description="Disordered" evidence="2">
    <location>
        <begin position="317"/>
        <end position="350"/>
    </location>
</feature>
<dbReference type="CDD" id="cd00068">
    <property type="entry name" value="GGL"/>
    <property type="match status" value="1"/>
</dbReference>
<dbReference type="FunFam" id="1.10.167.10:FF:000030">
    <property type="entry name" value="Regulator of G-protein signaling egl-10"/>
    <property type="match status" value="1"/>
</dbReference>